<dbReference type="EMBL" id="KV429112">
    <property type="protein sequence ID" value="KZT65070.1"/>
    <property type="molecule type" value="Genomic_DNA"/>
</dbReference>
<name>A0A165M023_9APHY</name>
<evidence type="ECO:0000313" key="1">
    <source>
        <dbReference type="EMBL" id="KZT65070.1"/>
    </source>
</evidence>
<dbReference type="Proteomes" id="UP000076727">
    <property type="component" value="Unassembled WGS sequence"/>
</dbReference>
<dbReference type="OrthoDB" id="10641429at2759"/>
<sequence length="249" mass="27714">MPSLSRLYVDLSPPFHDQPESLVELFGAVAQNTSGLAEFTTLAITTSFVPMGRSGASVVAYHDVYNGAASIVHNSTGAWMDEHTPVVELYSSSVVFLNQTDFDTFCNLLPIRPVQSLIIETNLPQQEIWLDFVQRMPDVTNLCIFGIEDVTALPTMLSCQLPAEQQDGAEDTTCQYVFPHLRTLTLEEESPRGSSGPMNGFVDSLIDCMVERYESGAEIVELRILRLHGMEETLVDKLREVVRSVEWIP</sequence>
<organism evidence="1 2">
    <name type="scientific">Daedalea quercina L-15889</name>
    <dbReference type="NCBI Taxonomy" id="1314783"/>
    <lineage>
        <taxon>Eukaryota</taxon>
        <taxon>Fungi</taxon>
        <taxon>Dikarya</taxon>
        <taxon>Basidiomycota</taxon>
        <taxon>Agaricomycotina</taxon>
        <taxon>Agaricomycetes</taxon>
        <taxon>Polyporales</taxon>
        <taxon>Fomitopsis</taxon>
    </lineage>
</organism>
<evidence type="ECO:0000313" key="2">
    <source>
        <dbReference type="Proteomes" id="UP000076727"/>
    </source>
</evidence>
<reference evidence="1 2" key="1">
    <citation type="journal article" date="2016" name="Mol. Biol. Evol.">
        <title>Comparative Genomics of Early-Diverging Mushroom-Forming Fungi Provides Insights into the Origins of Lignocellulose Decay Capabilities.</title>
        <authorList>
            <person name="Nagy L.G."/>
            <person name="Riley R."/>
            <person name="Tritt A."/>
            <person name="Adam C."/>
            <person name="Daum C."/>
            <person name="Floudas D."/>
            <person name="Sun H."/>
            <person name="Yadav J.S."/>
            <person name="Pangilinan J."/>
            <person name="Larsson K.H."/>
            <person name="Matsuura K."/>
            <person name="Barry K."/>
            <person name="Labutti K."/>
            <person name="Kuo R."/>
            <person name="Ohm R.A."/>
            <person name="Bhattacharya S.S."/>
            <person name="Shirouzu T."/>
            <person name="Yoshinaga Y."/>
            <person name="Martin F.M."/>
            <person name="Grigoriev I.V."/>
            <person name="Hibbett D.S."/>
        </authorList>
    </citation>
    <scope>NUCLEOTIDE SEQUENCE [LARGE SCALE GENOMIC DNA]</scope>
    <source>
        <strain evidence="1 2">L-15889</strain>
    </source>
</reference>
<gene>
    <name evidence="1" type="ORF">DAEQUDRAFT_731802</name>
</gene>
<protein>
    <submittedName>
        <fullName evidence="1">Uncharacterized protein</fullName>
    </submittedName>
</protein>
<proteinExistence type="predicted"/>
<dbReference type="AlphaFoldDB" id="A0A165M023"/>
<keyword evidence="2" id="KW-1185">Reference proteome</keyword>
<accession>A0A165M023</accession>